<evidence type="ECO:0000313" key="4">
    <source>
        <dbReference type="Proteomes" id="UP000053989"/>
    </source>
</evidence>
<feature type="compositionally biased region" description="Acidic residues" evidence="1">
    <location>
        <begin position="327"/>
        <end position="344"/>
    </location>
</feature>
<organism evidence="3 4">
    <name type="scientific">Scleroderma citrinum Foug A</name>
    <dbReference type="NCBI Taxonomy" id="1036808"/>
    <lineage>
        <taxon>Eukaryota</taxon>
        <taxon>Fungi</taxon>
        <taxon>Dikarya</taxon>
        <taxon>Basidiomycota</taxon>
        <taxon>Agaricomycotina</taxon>
        <taxon>Agaricomycetes</taxon>
        <taxon>Agaricomycetidae</taxon>
        <taxon>Boletales</taxon>
        <taxon>Sclerodermatineae</taxon>
        <taxon>Sclerodermataceae</taxon>
        <taxon>Scleroderma</taxon>
    </lineage>
</organism>
<dbReference type="Proteomes" id="UP000053989">
    <property type="component" value="Unassembled WGS sequence"/>
</dbReference>
<feature type="compositionally biased region" description="Polar residues" evidence="1">
    <location>
        <begin position="348"/>
        <end position="362"/>
    </location>
</feature>
<dbReference type="OrthoDB" id="2677843at2759"/>
<feature type="compositionally biased region" description="Basic and acidic residues" evidence="1">
    <location>
        <begin position="1"/>
        <end position="25"/>
    </location>
</feature>
<feature type="region of interest" description="Disordered" evidence="1">
    <location>
        <begin position="303"/>
        <end position="365"/>
    </location>
</feature>
<accession>A0A0C3CTS4</accession>
<dbReference type="InterPro" id="IPR003615">
    <property type="entry name" value="HNH_nuc"/>
</dbReference>
<reference evidence="3 4" key="1">
    <citation type="submission" date="2014-04" db="EMBL/GenBank/DDBJ databases">
        <authorList>
            <consortium name="DOE Joint Genome Institute"/>
            <person name="Kuo A."/>
            <person name="Kohler A."/>
            <person name="Nagy L.G."/>
            <person name="Floudas D."/>
            <person name="Copeland A."/>
            <person name="Barry K.W."/>
            <person name="Cichocki N."/>
            <person name="Veneault-Fourrey C."/>
            <person name="LaButti K."/>
            <person name="Lindquist E.A."/>
            <person name="Lipzen A."/>
            <person name="Lundell T."/>
            <person name="Morin E."/>
            <person name="Murat C."/>
            <person name="Sun H."/>
            <person name="Tunlid A."/>
            <person name="Henrissat B."/>
            <person name="Grigoriev I.V."/>
            <person name="Hibbett D.S."/>
            <person name="Martin F."/>
            <person name="Nordberg H.P."/>
            <person name="Cantor M.N."/>
            <person name="Hua S.X."/>
        </authorList>
    </citation>
    <scope>NUCLEOTIDE SEQUENCE [LARGE SCALE GENOMIC DNA]</scope>
    <source>
        <strain evidence="3 4">Foug A</strain>
    </source>
</reference>
<feature type="domain" description="HNH nuclease" evidence="2">
    <location>
        <begin position="94"/>
        <end position="157"/>
    </location>
</feature>
<gene>
    <name evidence="3" type="ORF">SCLCIDRAFT_33001</name>
</gene>
<evidence type="ECO:0000259" key="2">
    <source>
        <dbReference type="Pfam" id="PF13391"/>
    </source>
</evidence>
<feature type="region of interest" description="Disordered" evidence="1">
    <location>
        <begin position="1"/>
        <end position="79"/>
    </location>
</feature>
<dbReference type="InParanoid" id="A0A0C3CTS4"/>
<sequence>MVDAGNHLELKKDSDMEEKPRDPIRQGKPLTLPSILKDSSAPHEPPSYDSNVERNEQRPSKNTVTPEKRKKWGSSVDTKQKIRAREADLHGGRCLLTEVDDAINVCHSIPSATDPSELTKLEYAWSVPNRHLNIDSTHNLIHLRPDWHFHFDQGKFMLIPELLDLQRLKDATITKALAGPSQNNVKKACLCTGLLGVTYHLLPMPELKAPICCFGDSNDLAVHSIHCRPFSTLSPLVSHVQPQYVVVNAAQKLSAIPASKYVELSPVLKQIASHKSVNNASSRLIEVLELYSHWTKLVMPDDFVTHSRPPSEDSDNNDQDQDHAEDGQEEPEEESEQEESDSEDDKLQSTPSKNSGSLNTAINADGWYPSEDTAWVEEINNWTMKCCNAAASEGGWESSILNEDDQVLVAYAKEKPRLVPPLDSWHKWRPCWYRCNGRSPRHNTAKFSSNDWALFEEDTVLPVDLE</sequence>
<protein>
    <recommendedName>
        <fullName evidence="2">HNH nuclease domain-containing protein</fullName>
    </recommendedName>
</protein>
<keyword evidence="4" id="KW-1185">Reference proteome</keyword>
<dbReference type="AlphaFoldDB" id="A0A0C3CTS4"/>
<name>A0A0C3CTS4_9AGAM</name>
<proteinExistence type="predicted"/>
<reference evidence="4" key="2">
    <citation type="submission" date="2015-01" db="EMBL/GenBank/DDBJ databases">
        <title>Evolutionary Origins and Diversification of the Mycorrhizal Mutualists.</title>
        <authorList>
            <consortium name="DOE Joint Genome Institute"/>
            <consortium name="Mycorrhizal Genomics Consortium"/>
            <person name="Kohler A."/>
            <person name="Kuo A."/>
            <person name="Nagy L.G."/>
            <person name="Floudas D."/>
            <person name="Copeland A."/>
            <person name="Barry K.W."/>
            <person name="Cichocki N."/>
            <person name="Veneault-Fourrey C."/>
            <person name="LaButti K."/>
            <person name="Lindquist E.A."/>
            <person name="Lipzen A."/>
            <person name="Lundell T."/>
            <person name="Morin E."/>
            <person name="Murat C."/>
            <person name="Riley R."/>
            <person name="Ohm R."/>
            <person name="Sun H."/>
            <person name="Tunlid A."/>
            <person name="Henrissat B."/>
            <person name="Grigoriev I.V."/>
            <person name="Hibbett D.S."/>
            <person name="Martin F."/>
        </authorList>
    </citation>
    <scope>NUCLEOTIDE SEQUENCE [LARGE SCALE GENOMIC DNA]</scope>
    <source>
        <strain evidence="4">Foug A</strain>
    </source>
</reference>
<dbReference type="STRING" id="1036808.A0A0C3CTS4"/>
<evidence type="ECO:0000313" key="3">
    <source>
        <dbReference type="EMBL" id="KIM51980.1"/>
    </source>
</evidence>
<dbReference type="HOGENOM" id="CLU_589452_0_0_1"/>
<dbReference type="EMBL" id="KN822230">
    <property type="protein sequence ID" value="KIM51980.1"/>
    <property type="molecule type" value="Genomic_DNA"/>
</dbReference>
<dbReference type="Pfam" id="PF13391">
    <property type="entry name" value="HNH_2"/>
    <property type="match status" value="1"/>
</dbReference>
<evidence type="ECO:0000256" key="1">
    <source>
        <dbReference type="SAM" id="MobiDB-lite"/>
    </source>
</evidence>